<dbReference type="PRINTS" id="PR00034">
    <property type="entry name" value="HTHCRP"/>
</dbReference>
<dbReference type="SUPFAM" id="SSF46785">
    <property type="entry name" value="Winged helix' DNA-binding domain"/>
    <property type="match status" value="1"/>
</dbReference>
<sequence length="255" mass="28726">MAYTQAQANRFNSKLTSQCQNCSLAALCLPIALVDEDVNRLDQIIERKRPLKKGELLFRQGEKFDSVFAVRTGTLKTFNLTGNGEEQITGFYCPSELLGLSGIDNDIYPVSAKALETTTVCEIPFSHLEALSEQIPSLKRQLFKIMSRKICNDQDMMVLLGKKSADEKVASFLINLSDRFKRRGYSATAFRLSMSRGEIGNYLGLAVETVSRVMTRFQKNELIQVEGKEITLINIEDMQKLVGKNEECDSILKFE</sequence>
<dbReference type="InterPro" id="IPR018490">
    <property type="entry name" value="cNMP-bd_dom_sf"/>
</dbReference>
<comment type="caution">
    <text evidence="6">The sequence shown here is derived from an EMBL/GenBank/DDBJ whole genome shotgun (WGS) entry which is preliminary data.</text>
</comment>
<dbReference type="InterPro" id="IPR012318">
    <property type="entry name" value="HTH_CRP"/>
</dbReference>
<evidence type="ECO:0000256" key="2">
    <source>
        <dbReference type="ARBA" id="ARBA00023125"/>
    </source>
</evidence>
<dbReference type="InterPro" id="IPR036390">
    <property type="entry name" value="WH_DNA-bd_sf"/>
</dbReference>
<name>A0A4R6M5X3_9GAMM</name>
<dbReference type="EMBL" id="SNXC01000013">
    <property type="protein sequence ID" value="TDO96757.1"/>
    <property type="molecule type" value="Genomic_DNA"/>
</dbReference>
<dbReference type="GO" id="GO:0003677">
    <property type="term" value="F:DNA binding"/>
    <property type="evidence" value="ECO:0007669"/>
    <property type="project" value="UniProtKB-KW"/>
</dbReference>
<dbReference type="InterPro" id="IPR018335">
    <property type="entry name" value="Tscrpt_reg_HTH_Crp-type_CS"/>
</dbReference>
<dbReference type="PROSITE" id="PS00042">
    <property type="entry name" value="HTH_CRP_1"/>
    <property type="match status" value="1"/>
</dbReference>
<feature type="domain" description="HTH crp-type" evidence="5">
    <location>
        <begin position="163"/>
        <end position="236"/>
    </location>
</feature>
<dbReference type="AlphaFoldDB" id="A0A4R6M5X3"/>
<evidence type="ECO:0000256" key="1">
    <source>
        <dbReference type="ARBA" id="ARBA00023015"/>
    </source>
</evidence>
<dbReference type="SMART" id="SM00419">
    <property type="entry name" value="HTH_CRP"/>
    <property type="match status" value="1"/>
</dbReference>
<keyword evidence="3" id="KW-0804">Transcription</keyword>
<dbReference type="Pfam" id="PF00027">
    <property type="entry name" value="cNMP_binding"/>
    <property type="match status" value="1"/>
</dbReference>
<keyword evidence="7" id="KW-1185">Reference proteome</keyword>
<dbReference type="InterPro" id="IPR036388">
    <property type="entry name" value="WH-like_DNA-bd_sf"/>
</dbReference>
<reference evidence="6 7" key="1">
    <citation type="submission" date="2019-03" db="EMBL/GenBank/DDBJ databases">
        <title>Genomic Encyclopedia of Type Strains, Phase III (KMG-III): the genomes of soil and plant-associated and newly described type strains.</title>
        <authorList>
            <person name="Whitman W."/>
        </authorList>
    </citation>
    <scope>NUCLEOTIDE SEQUENCE [LARGE SCALE GENOMIC DNA]</scope>
    <source>
        <strain evidence="6 7">CECT 7378</strain>
    </source>
</reference>
<dbReference type="Pfam" id="PF13545">
    <property type="entry name" value="HTH_Crp_2"/>
    <property type="match status" value="1"/>
</dbReference>
<dbReference type="FunFam" id="2.60.120.10:FF:000004">
    <property type="entry name" value="Fumarate/nitrate reduction transcriptional regulator Fnr"/>
    <property type="match status" value="1"/>
</dbReference>
<evidence type="ECO:0000313" key="6">
    <source>
        <dbReference type="EMBL" id="TDO96757.1"/>
    </source>
</evidence>
<dbReference type="PANTHER" id="PTHR24567:SF75">
    <property type="entry name" value="FUMARATE AND NITRATE REDUCTION REGULATORY PROTEIN"/>
    <property type="match status" value="1"/>
</dbReference>
<dbReference type="RefSeq" id="WP_133504262.1">
    <property type="nucleotide sequence ID" value="NZ_SNXC01000013.1"/>
</dbReference>
<dbReference type="CDD" id="cd00092">
    <property type="entry name" value="HTH_CRP"/>
    <property type="match status" value="1"/>
</dbReference>
<protein>
    <submittedName>
        <fullName evidence="6">CRP/FNR family transcriptional regulator</fullName>
    </submittedName>
</protein>
<dbReference type="GO" id="GO:0003700">
    <property type="term" value="F:DNA-binding transcription factor activity"/>
    <property type="evidence" value="ECO:0007669"/>
    <property type="project" value="InterPro"/>
</dbReference>
<dbReference type="InterPro" id="IPR000595">
    <property type="entry name" value="cNMP-bd_dom"/>
</dbReference>
<dbReference type="Proteomes" id="UP000294656">
    <property type="component" value="Unassembled WGS sequence"/>
</dbReference>
<dbReference type="PROSITE" id="PS50042">
    <property type="entry name" value="CNMP_BINDING_3"/>
    <property type="match status" value="1"/>
</dbReference>
<dbReference type="SMART" id="SM00100">
    <property type="entry name" value="cNMP"/>
    <property type="match status" value="1"/>
</dbReference>
<dbReference type="Gene3D" id="2.60.120.10">
    <property type="entry name" value="Jelly Rolls"/>
    <property type="match status" value="1"/>
</dbReference>
<dbReference type="FunFam" id="1.10.10.10:FF:000028">
    <property type="entry name" value="Fumarate/nitrate reduction transcriptional regulator Fnr"/>
    <property type="match status" value="1"/>
</dbReference>
<evidence type="ECO:0000259" key="5">
    <source>
        <dbReference type="PROSITE" id="PS51063"/>
    </source>
</evidence>
<dbReference type="OrthoDB" id="7643467at2"/>
<keyword evidence="1" id="KW-0805">Transcription regulation</keyword>
<dbReference type="PANTHER" id="PTHR24567">
    <property type="entry name" value="CRP FAMILY TRANSCRIPTIONAL REGULATORY PROTEIN"/>
    <property type="match status" value="1"/>
</dbReference>
<dbReference type="GO" id="GO:0005829">
    <property type="term" value="C:cytosol"/>
    <property type="evidence" value="ECO:0007669"/>
    <property type="project" value="TreeGrafter"/>
</dbReference>
<dbReference type="SUPFAM" id="SSF51206">
    <property type="entry name" value="cAMP-binding domain-like"/>
    <property type="match status" value="1"/>
</dbReference>
<keyword evidence="2" id="KW-0238">DNA-binding</keyword>
<accession>A0A4R6M5X3</accession>
<gene>
    <name evidence="6" type="ORF">DFP79_2525</name>
</gene>
<evidence type="ECO:0000256" key="3">
    <source>
        <dbReference type="ARBA" id="ARBA00023163"/>
    </source>
</evidence>
<feature type="domain" description="Cyclic nucleotide-binding" evidence="4">
    <location>
        <begin position="41"/>
        <end position="99"/>
    </location>
</feature>
<proteinExistence type="predicted"/>
<dbReference type="NCBIfam" id="NF008365">
    <property type="entry name" value="PRK11161.1"/>
    <property type="match status" value="1"/>
</dbReference>
<dbReference type="CDD" id="cd00038">
    <property type="entry name" value="CAP_ED"/>
    <property type="match status" value="1"/>
</dbReference>
<dbReference type="PROSITE" id="PS51063">
    <property type="entry name" value="HTH_CRP_2"/>
    <property type="match status" value="1"/>
</dbReference>
<dbReference type="InterPro" id="IPR014710">
    <property type="entry name" value="RmlC-like_jellyroll"/>
</dbReference>
<evidence type="ECO:0000259" key="4">
    <source>
        <dbReference type="PROSITE" id="PS50042"/>
    </source>
</evidence>
<dbReference type="Gene3D" id="1.10.10.10">
    <property type="entry name" value="Winged helix-like DNA-binding domain superfamily/Winged helix DNA-binding domain"/>
    <property type="match status" value="1"/>
</dbReference>
<organism evidence="6 7">
    <name type="scientific">Marinomonas balearica</name>
    <dbReference type="NCBI Taxonomy" id="491947"/>
    <lineage>
        <taxon>Bacteria</taxon>
        <taxon>Pseudomonadati</taxon>
        <taxon>Pseudomonadota</taxon>
        <taxon>Gammaproteobacteria</taxon>
        <taxon>Oceanospirillales</taxon>
        <taxon>Oceanospirillaceae</taxon>
        <taxon>Marinomonas</taxon>
    </lineage>
</organism>
<dbReference type="InterPro" id="IPR050397">
    <property type="entry name" value="Env_Response_Regulators"/>
</dbReference>
<evidence type="ECO:0000313" key="7">
    <source>
        <dbReference type="Proteomes" id="UP000294656"/>
    </source>
</evidence>